<evidence type="ECO:0000256" key="3">
    <source>
        <dbReference type="ARBA" id="ARBA00022898"/>
    </source>
</evidence>
<keyword evidence="4" id="KW-0620">Polyamine biosynthesis</keyword>
<evidence type="ECO:0000256" key="11">
    <source>
        <dbReference type="PIRSR" id="PIRSR600183-50"/>
    </source>
</evidence>
<dbReference type="PANTHER" id="PTHR11482">
    <property type="entry name" value="ARGININE/DIAMINOPIMELATE/ORNITHINE DECARBOXYLASE"/>
    <property type="match status" value="1"/>
</dbReference>
<dbReference type="Gene3D" id="3.20.20.10">
    <property type="entry name" value="Alanine racemase"/>
    <property type="match status" value="1"/>
</dbReference>
<evidence type="ECO:0000256" key="9">
    <source>
        <dbReference type="ARBA" id="ARBA00046672"/>
    </source>
</evidence>
<comment type="similarity">
    <text evidence="2 12">Belongs to the Orn/Lys/Arg decarboxylase class-II family.</text>
</comment>
<feature type="domain" description="Orn/DAP/Arg decarboxylase 2 N-terminal" evidence="14">
    <location>
        <begin position="42"/>
        <end position="276"/>
    </location>
</feature>
<dbReference type="EMBL" id="GECU01037373">
    <property type="protein sequence ID" value="JAS70333.1"/>
    <property type="molecule type" value="Transcribed_RNA"/>
</dbReference>
<name>A0A1B6H6Q8_9HEMI</name>
<dbReference type="Pfam" id="PF00278">
    <property type="entry name" value="Orn_DAP_Arg_deC"/>
    <property type="match status" value="1"/>
</dbReference>
<dbReference type="InterPro" id="IPR022644">
    <property type="entry name" value="De-COase2_N"/>
</dbReference>
<dbReference type="InterPro" id="IPR022643">
    <property type="entry name" value="De-COase2_C"/>
</dbReference>
<comment type="catalytic activity">
    <reaction evidence="10">
        <text>L-ornithine + H(+) = putrescine + CO2</text>
        <dbReference type="Rhea" id="RHEA:22964"/>
        <dbReference type="ChEBI" id="CHEBI:15378"/>
        <dbReference type="ChEBI" id="CHEBI:16526"/>
        <dbReference type="ChEBI" id="CHEBI:46911"/>
        <dbReference type="ChEBI" id="CHEBI:326268"/>
        <dbReference type="EC" id="4.1.1.17"/>
    </reaction>
</comment>
<evidence type="ECO:0000256" key="2">
    <source>
        <dbReference type="ARBA" id="ARBA00008872"/>
    </source>
</evidence>
<evidence type="ECO:0000259" key="14">
    <source>
        <dbReference type="Pfam" id="PF02784"/>
    </source>
</evidence>
<feature type="active site" description="Proton donor" evidence="11">
    <location>
        <position position="335"/>
    </location>
</feature>
<keyword evidence="3 11" id="KW-0663">Pyridoxal phosphate</keyword>
<dbReference type="Gene3D" id="2.40.37.10">
    <property type="entry name" value="Lyase, Ornithine Decarboxylase, Chain A, domain 1"/>
    <property type="match status" value="1"/>
</dbReference>
<dbReference type="SUPFAM" id="SSF50621">
    <property type="entry name" value="Alanine racemase C-terminal domain-like"/>
    <property type="match status" value="1"/>
</dbReference>
<evidence type="ECO:0000256" key="12">
    <source>
        <dbReference type="RuleBase" id="RU003737"/>
    </source>
</evidence>
<reference evidence="15" key="1">
    <citation type="submission" date="2015-11" db="EMBL/GenBank/DDBJ databases">
        <title>De novo transcriptome assembly of four potential Pierce s Disease insect vectors from Arizona vineyards.</title>
        <authorList>
            <person name="Tassone E.E."/>
        </authorList>
    </citation>
    <scope>NUCLEOTIDE SEQUENCE</scope>
</reference>
<dbReference type="GO" id="GO:0033387">
    <property type="term" value="P:putrescine biosynthetic process from arginine, via ornithine"/>
    <property type="evidence" value="ECO:0007669"/>
    <property type="project" value="TreeGrafter"/>
</dbReference>
<dbReference type="InterPro" id="IPR022653">
    <property type="entry name" value="De-COase2_pyr-phos_BS"/>
</dbReference>
<organism evidence="15">
    <name type="scientific">Homalodisca liturata</name>
    <dbReference type="NCBI Taxonomy" id="320908"/>
    <lineage>
        <taxon>Eukaryota</taxon>
        <taxon>Metazoa</taxon>
        <taxon>Ecdysozoa</taxon>
        <taxon>Arthropoda</taxon>
        <taxon>Hexapoda</taxon>
        <taxon>Insecta</taxon>
        <taxon>Pterygota</taxon>
        <taxon>Neoptera</taxon>
        <taxon>Paraneoptera</taxon>
        <taxon>Hemiptera</taxon>
        <taxon>Auchenorrhyncha</taxon>
        <taxon>Membracoidea</taxon>
        <taxon>Cicadellidae</taxon>
        <taxon>Cicadellinae</taxon>
        <taxon>Proconiini</taxon>
        <taxon>Homalodisca</taxon>
    </lineage>
</organism>
<dbReference type="InterPro" id="IPR009006">
    <property type="entry name" value="Ala_racemase/Decarboxylase_C"/>
</dbReference>
<accession>A0A1B6H6Q8</accession>
<dbReference type="InterPro" id="IPR002433">
    <property type="entry name" value="Orn_de-COase"/>
</dbReference>
<protein>
    <recommendedName>
        <fullName evidence="7">ornithine decarboxylase</fullName>
        <ecNumber evidence="7">4.1.1.17</ecNumber>
    </recommendedName>
</protein>
<evidence type="ECO:0000256" key="1">
    <source>
        <dbReference type="ARBA" id="ARBA00001933"/>
    </source>
</evidence>
<dbReference type="GO" id="GO:0005737">
    <property type="term" value="C:cytoplasm"/>
    <property type="evidence" value="ECO:0007669"/>
    <property type="project" value="TreeGrafter"/>
</dbReference>
<proteinExistence type="inferred from homology"/>
<dbReference type="EC" id="4.1.1.17" evidence="7"/>
<evidence type="ECO:0000256" key="6">
    <source>
        <dbReference type="ARBA" id="ARBA00034115"/>
    </source>
</evidence>
<evidence type="ECO:0000256" key="7">
    <source>
        <dbReference type="ARBA" id="ARBA00034138"/>
    </source>
</evidence>
<dbReference type="Pfam" id="PF02784">
    <property type="entry name" value="Orn_Arg_deC_N"/>
    <property type="match status" value="1"/>
</dbReference>
<keyword evidence="5" id="KW-0456">Lyase</keyword>
<evidence type="ECO:0000259" key="13">
    <source>
        <dbReference type="Pfam" id="PF00278"/>
    </source>
</evidence>
<dbReference type="PROSITE" id="PS00878">
    <property type="entry name" value="ODR_DC_2_1"/>
    <property type="match status" value="1"/>
</dbReference>
<dbReference type="GO" id="GO:0004586">
    <property type="term" value="F:ornithine decarboxylase activity"/>
    <property type="evidence" value="ECO:0007669"/>
    <property type="project" value="UniProtKB-EC"/>
</dbReference>
<feature type="modified residue" description="N6-(pyridoxal phosphate)lysine" evidence="11">
    <location>
        <position position="65"/>
    </location>
</feature>
<evidence type="ECO:0000256" key="8">
    <source>
        <dbReference type="ARBA" id="ARBA00037173"/>
    </source>
</evidence>
<feature type="domain" description="Orn/DAP/Arg decarboxylase 2 C-terminal" evidence="13">
    <location>
        <begin position="37"/>
        <end position="362"/>
    </location>
</feature>
<sequence>MRNVSVTDMIHVLDSKTTPQDVLRAIALSGVQENAFYVLDVGDIVQKHQEWKIKIPRVEPFYAVKCNDSKLVLAVLAALGTGFDCASKAEISKVTELGVDTSRIIFANPAKMASHIRYAAASGVTTMTFDNECEIYKVKTLHPNARMVLRIRCDAAVAQCQLGMKFGCDAVTEAPRLLKLAAKLGVNVIGISFHVGSGCQDPPVFRRAISAARNLFDLGSQLGFNMHLLDIGGGYPGNRGSSIDKIADVVNAALDEFFPLTMGVSVIAEPGRFYVASAYTLATLVHSKRDTMYYINDGVYGSFNCILYDHAVVNPIPLVNKPGKLQESSVWGPTCDGLDQVVTSVMLPSLDVGDWLVFEDMGAYTLPVASTFNGFPVPKVHAVISEDLWNSLKNLLPLTEDHFTLQNNNWESIWDMPSPPLSSSPPSPSSYMYELIA</sequence>
<evidence type="ECO:0000256" key="5">
    <source>
        <dbReference type="ARBA" id="ARBA00023239"/>
    </source>
</evidence>
<evidence type="ECO:0000313" key="15">
    <source>
        <dbReference type="EMBL" id="JAS70333.1"/>
    </source>
</evidence>
<dbReference type="PRINTS" id="PR01182">
    <property type="entry name" value="ORNDCRBXLASE"/>
</dbReference>
<comment type="subunit">
    <text evidence="9">Homodimer. Only the dimer is catalytically active, as the active sites are constructed of residues from both monomers.</text>
</comment>
<gene>
    <name evidence="15" type="ORF">g.14862</name>
</gene>
<dbReference type="PRINTS" id="PR01179">
    <property type="entry name" value="ODADCRBXLASE"/>
</dbReference>
<comment type="cofactor">
    <cofactor evidence="1 11">
        <name>pyridoxal 5'-phosphate</name>
        <dbReference type="ChEBI" id="CHEBI:597326"/>
    </cofactor>
</comment>
<dbReference type="SUPFAM" id="SSF51419">
    <property type="entry name" value="PLP-binding barrel"/>
    <property type="match status" value="1"/>
</dbReference>
<evidence type="ECO:0000256" key="10">
    <source>
        <dbReference type="ARBA" id="ARBA00049127"/>
    </source>
</evidence>
<evidence type="ECO:0000256" key="4">
    <source>
        <dbReference type="ARBA" id="ARBA00023115"/>
    </source>
</evidence>
<comment type="pathway">
    <text evidence="6">Amine and polyamine biosynthesis; putrescine biosynthesis via L-ornithine pathway; putrescine from L-ornithine: step 1/1.</text>
</comment>
<dbReference type="FunFam" id="3.20.20.10:FF:000005">
    <property type="entry name" value="Ornithine decarboxylase"/>
    <property type="match status" value="1"/>
</dbReference>
<dbReference type="PANTHER" id="PTHR11482:SF6">
    <property type="entry name" value="ORNITHINE DECARBOXYLASE 1-RELATED"/>
    <property type="match status" value="1"/>
</dbReference>
<dbReference type="InterPro" id="IPR000183">
    <property type="entry name" value="Orn/DAP/Arg_de-COase"/>
</dbReference>
<dbReference type="AlphaFoldDB" id="A0A1B6H6Q8"/>
<dbReference type="CDD" id="cd00622">
    <property type="entry name" value="PLPDE_III_ODC"/>
    <property type="match status" value="1"/>
</dbReference>
<comment type="function">
    <text evidence="8">Catalyzes the first and rate-limiting step of polyamine biosynthesis that converts ornithine into putrescine, which is the precursor for the polyamines, spermidine and spermine. Polyamines are essential for cell proliferation and are implicated in cellular processes, ranging from DNA replication to apoptosis.</text>
</comment>
<dbReference type="InterPro" id="IPR029066">
    <property type="entry name" value="PLP-binding_barrel"/>
</dbReference>